<dbReference type="PANTHER" id="PTHR10579">
    <property type="entry name" value="CALCIUM-ACTIVATED CHLORIDE CHANNEL REGULATOR"/>
    <property type="match status" value="1"/>
</dbReference>
<keyword evidence="4" id="KW-1185">Reference proteome</keyword>
<dbReference type="PROSITE" id="PS50234">
    <property type="entry name" value="VWFA"/>
    <property type="match status" value="1"/>
</dbReference>
<dbReference type="PANTHER" id="PTHR10579:SF43">
    <property type="entry name" value="ZINC FINGER (C3HC4-TYPE RING FINGER) FAMILY PROTEIN"/>
    <property type="match status" value="1"/>
</dbReference>
<evidence type="ECO:0000313" key="3">
    <source>
        <dbReference type="EMBL" id="MFC4640014.1"/>
    </source>
</evidence>
<feature type="region of interest" description="Disordered" evidence="1">
    <location>
        <begin position="395"/>
        <end position="416"/>
    </location>
</feature>
<proteinExistence type="predicted"/>
<dbReference type="Gene3D" id="3.40.50.410">
    <property type="entry name" value="von Willebrand factor, type A domain"/>
    <property type="match status" value="1"/>
</dbReference>
<dbReference type="Proteomes" id="UP001595952">
    <property type="component" value="Unassembled WGS sequence"/>
</dbReference>
<protein>
    <submittedName>
        <fullName evidence="3">VWA domain-containing protein</fullName>
    </submittedName>
</protein>
<dbReference type="SUPFAM" id="SSF53300">
    <property type="entry name" value="vWA-like"/>
    <property type="match status" value="1"/>
</dbReference>
<organism evidence="3 4">
    <name type="scientific">Deinococcus hohokamensis</name>
    <dbReference type="NCBI Taxonomy" id="309883"/>
    <lineage>
        <taxon>Bacteria</taxon>
        <taxon>Thermotogati</taxon>
        <taxon>Deinococcota</taxon>
        <taxon>Deinococci</taxon>
        <taxon>Deinococcales</taxon>
        <taxon>Deinococcaceae</taxon>
        <taxon>Deinococcus</taxon>
    </lineage>
</organism>
<dbReference type="Pfam" id="PF00092">
    <property type="entry name" value="VWA"/>
    <property type="match status" value="1"/>
</dbReference>
<reference evidence="4" key="1">
    <citation type="journal article" date="2019" name="Int. J. Syst. Evol. Microbiol.">
        <title>The Global Catalogue of Microorganisms (GCM) 10K type strain sequencing project: providing services to taxonomists for standard genome sequencing and annotation.</title>
        <authorList>
            <consortium name="The Broad Institute Genomics Platform"/>
            <consortium name="The Broad Institute Genome Sequencing Center for Infectious Disease"/>
            <person name="Wu L."/>
            <person name="Ma J."/>
        </authorList>
    </citation>
    <scope>NUCLEOTIDE SEQUENCE [LARGE SCALE GENOMIC DNA]</scope>
    <source>
        <strain evidence="4">CCUG 55995</strain>
    </source>
</reference>
<accession>A0ABV9ICX0</accession>
<dbReference type="InterPro" id="IPR036465">
    <property type="entry name" value="vWFA_dom_sf"/>
</dbReference>
<dbReference type="InterPro" id="IPR051266">
    <property type="entry name" value="CLCR"/>
</dbReference>
<dbReference type="RefSeq" id="WP_380063004.1">
    <property type="nucleotide sequence ID" value="NZ_JBHSEI010000012.1"/>
</dbReference>
<evidence type="ECO:0000259" key="2">
    <source>
        <dbReference type="PROSITE" id="PS50234"/>
    </source>
</evidence>
<dbReference type="InterPro" id="IPR002035">
    <property type="entry name" value="VWF_A"/>
</dbReference>
<evidence type="ECO:0000256" key="1">
    <source>
        <dbReference type="SAM" id="MobiDB-lite"/>
    </source>
</evidence>
<dbReference type="EMBL" id="JBHSEI010000012">
    <property type="protein sequence ID" value="MFC4640014.1"/>
    <property type="molecule type" value="Genomic_DNA"/>
</dbReference>
<feature type="domain" description="VWFA" evidence="2">
    <location>
        <begin position="49"/>
        <end position="221"/>
    </location>
</feature>
<comment type="caution">
    <text evidence="3">The sequence shown here is derived from an EMBL/GenBank/DDBJ whole genome shotgun (WGS) entry which is preliminary data.</text>
</comment>
<evidence type="ECO:0000313" key="4">
    <source>
        <dbReference type="Proteomes" id="UP001595952"/>
    </source>
</evidence>
<dbReference type="SMART" id="SM00327">
    <property type="entry name" value="VWA"/>
    <property type="match status" value="1"/>
</dbReference>
<gene>
    <name evidence="3" type="ORF">ACFO0D_16930</name>
</gene>
<sequence>MTDSHPSPRIELLPLRAALPAGQDSEVTVLARIHPAPAPRATAPRPPLNLCLVIDRSGSMDGPALAMARRATQVAIRALQPHDRVGVVAFDDEVTTVVPSQLVTDPERLVREVEGIAAGGMTALHRGWLEGAMQSAQHIDAQAINRVILLSDGQANQGEVRPQVIAEQVRGLAQRGVGTSTIGLGRDYDEHLLQAMAEAGDGNYEHIEDAEALPAYFQAELQGLTRTTAHTVSLGVEPNPALSSRRVEILNDLPLNPLRRSQLPNLIDGHPTEVVFTVQVPAQFESPDLGITRVRLAWTGRDGVRRRMRAQLNLPVVPPTVYEGLPDDPQVRVPLERLRAARVREQAVAYATAGQVHASRAVLADEHVRLRAFADELPLLAEEAATLQALNEDFGQDEQLARKRATSQSYKSRRTR</sequence>
<name>A0ABV9ICX0_9DEIO</name>